<organism evidence="3 4">
    <name type="scientific">Aspergillus niger ATCC 13496</name>
    <dbReference type="NCBI Taxonomy" id="1353008"/>
    <lineage>
        <taxon>Eukaryota</taxon>
        <taxon>Fungi</taxon>
        <taxon>Dikarya</taxon>
        <taxon>Ascomycota</taxon>
        <taxon>Pezizomycotina</taxon>
        <taxon>Eurotiomycetes</taxon>
        <taxon>Eurotiomycetidae</taxon>
        <taxon>Eurotiales</taxon>
        <taxon>Aspergillaceae</taxon>
        <taxon>Aspergillus</taxon>
        <taxon>Aspergillus subgen. Circumdati</taxon>
    </lineage>
</organism>
<reference evidence="3 4" key="1">
    <citation type="submission" date="2018-07" db="EMBL/GenBank/DDBJ databases">
        <title>Section-level genome sequencing of Aspergillus section Nigri to investigate inter- and intra-species variation.</title>
        <authorList>
            <consortium name="DOE Joint Genome Institute"/>
            <person name="Vesth T.C."/>
            <person name="Nybo J.L."/>
            <person name="Theobald S."/>
            <person name="Frisvad J.C."/>
            <person name="Larsen T.O."/>
            <person name="Nielsen K.F."/>
            <person name="Hoof J.B."/>
            <person name="Brandl J."/>
            <person name="Salamov A."/>
            <person name="Riley R."/>
            <person name="Gladden J.M."/>
            <person name="Phatale P."/>
            <person name="Nielsen M.T."/>
            <person name="Lyhne E.K."/>
            <person name="Kogle M.E."/>
            <person name="Strasser K."/>
            <person name="McDonnell E."/>
            <person name="Barry K."/>
            <person name="Clum A."/>
            <person name="Chen C."/>
            <person name="Nolan M."/>
            <person name="Sandor L."/>
            <person name="Kuo A."/>
            <person name="Lipzen A."/>
            <person name="Hainaut M."/>
            <person name="Drula E."/>
            <person name="Tsang A."/>
            <person name="Magnuson J.K."/>
            <person name="Henrissat B."/>
            <person name="Wiebenga A."/>
            <person name="Simmons B.A."/>
            <person name="Makela M.R."/>
            <person name="De vries R.P."/>
            <person name="Grigoriev I.V."/>
            <person name="Mortensen U.H."/>
            <person name="Baker S.E."/>
            <person name="Andersen M.R."/>
        </authorList>
    </citation>
    <scope>NUCLEOTIDE SEQUENCE [LARGE SCALE GENOMIC DNA]</scope>
    <source>
        <strain evidence="3 4">ATCC 13496</strain>
    </source>
</reference>
<accession>A0A370BY16</accession>
<dbReference type="Proteomes" id="UP000253845">
    <property type="component" value="Unassembled WGS sequence"/>
</dbReference>
<dbReference type="VEuPathDB" id="FungiDB:M747DRAFT_237714"/>
<feature type="region of interest" description="Disordered" evidence="2">
    <location>
        <begin position="117"/>
        <end position="222"/>
    </location>
</feature>
<evidence type="ECO:0000313" key="4">
    <source>
        <dbReference type="Proteomes" id="UP000253845"/>
    </source>
</evidence>
<sequence length="350" mass="39610">MADTFSKTNPPAQTENLPIQLSSEQIMTLQDMPQDKESLNVIELLKAHVKTLEEQCHKAQEERLKAWEECDKARKERNESSKNAVETIEKVNRDAAELRKENQELKAELSKVQGWRNLFEQPATKNSGTAKEKNDRKPKIRRKGRADRYGPNRIERSVYPEFTFTPSPPPPDPGPACSFATPPSDPSQNLNLNIAKLEHTHDGELQSGNKTEAGREPRPKKRVRFELDTCPEEPTAEGIPSSRDNAPYPVPEWVVSPLDPTYLPVVLTPLETSSDHDYAPTTRGLRPSRTLASALPYYRAFPPHSPSDYPLEPSPHYIPLRPDNVPTPNPEVARRLSRVVHISYRTPEAR</sequence>
<gene>
    <name evidence="3" type="ORF">M747DRAFT_237714</name>
</gene>
<dbReference type="EMBL" id="KZ851915">
    <property type="protein sequence ID" value="RDH20377.1"/>
    <property type="molecule type" value="Genomic_DNA"/>
</dbReference>
<keyword evidence="1" id="KW-0175">Coiled coil</keyword>
<feature type="coiled-coil region" evidence="1">
    <location>
        <begin position="42"/>
        <end position="115"/>
    </location>
</feature>
<dbReference type="AlphaFoldDB" id="A0A370BY16"/>
<feature type="region of interest" description="Disordered" evidence="2">
    <location>
        <begin position="1"/>
        <end position="20"/>
    </location>
</feature>
<feature type="compositionally biased region" description="Basic and acidic residues" evidence="2">
    <location>
        <begin position="146"/>
        <end position="158"/>
    </location>
</feature>
<feature type="region of interest" description="Disordered" evidence="2">
    <location>
        <begin position="312"/>
        <end position="331"/>
    </location>
</feature>
<protein>
    <submittedName>
        <fullName evidence="3">Uncharacterized protein</fullName>
    </submittedName>
</protein>
<proteinExistence type="predicted"/>
<evidence type="ECO:0000256" key="1">
    <source>
        <dbReference type="SAM" id="Coils"/>
    </source>
</evidence>
<evidence type="ECO:0000256" key="2">
    <source>
        <dbReference type="SAM" id="MobiDB-lite"/>
    </source>
</evidence>
<name>A0A370BY16_ASPNG</name>
<evidence type="ECO:0000313" key="3">
    <source>
        <dbReference type="EMBL" id="RDH20377.1"/>
    </source>
</evidence>